<keyword evidence="7" id="KW-0472">Membrane</keyword>
<protein>
    <submittedName>
        <fullName evidence="9">ABC transporter ATP-binding protein</fullName>
    </submittedName>
</protein>
<dbReference type="PANTHER" id="PTHR43166:SF9">
    <property type="entry name" value="GLUTAMATE_ASPARTATE IMPORT ATP-BINDING PROTEIN GLTL"/>
    <property type="match status" value="1"/>
</dbReference>
<evidence type="ECO:0000256" key="4">
    <source>
        <dbReference type="ARBA" id="ARBA00022475"/>
    </source>
</evidence>
<dbReference type="Pfam" id="PF00005">
    <property type="entry name" value="ABC_tran"/>
    <property type="match status" value="1"/>
</dbReference>
<name>A0A8J2ZMZ1_9RHOB</name>
<gene>
    <name evidence="9" type="ORF">GCM10011415_38320</name>
</gene>
<evidence type="ECO:0000313" key="10">
    <source>
        <dbReference type="Proteomes" id="UP000617145"/>
    </source>
</evidence>
<dbReference type="GO" id="GO:0005524">
    <property type="term" value="F:ATP binding"/>
    <property type="evidence" value="ECO:0007669"/>
    <property type="project" value="UniProtKB-KW"/>
</dbReference>
<dbReference type="GO" id="GO:0016887">
    <property type="term" value="F:ATP hydrolysis activity"/>
    <property type="evidence" value="ECO:0007669"/>
    <property type="project" value="InterPro"/>
</dbReference>
<dbReference type="InterPro" id="IPR003593">
    <property type="entry name" value="AAA+_ATPase"/>
</dbReference>
<evidence type="ECO:0000256" key="7">
    <source>
        <dbReference type="ARBA" id="ARBA00023136"/>
    </source>
</evidence>
<dbReference type="PROSITE" id="PS00211">
    <property type="entry name" value="ABC_TRANSPORTER_1"/>
    <property type="match status" value="1"/>
</dbReference>
<accession>A0A8J2ZMZ1</accession>
<dbReference type="InterPro" id="IPR050086">
    <property type="entry name" value="MetN_ABC_transporter-like"/>
</dbReference>
<reference evidence="9" key="1">
    <citation type="journal article" date="2014" name="Int. J. Syst. Evol. Microbiol.">
        <title>Complete genome sequence of Corynebacterium casei LMG S-19264T (=DSM 44701T), isolated from a smear-ripened cheese.</title>
        <authorList>
            <consortium name="US DOE Joint Genome Institute (JGI-PGF)"/>
            <person name="Walter F."/>
            <person name="Albersmeier A."/>
            <person name="Kalinowski J."/>
            <person name="Ruckert C."/>
        </authorList>
    </citation>
    <scope>NUCLEOTIDE SEQUENCE</scope>
    <source>
        <strain evidence="9">CGMCC 1.15762</strain>
    </source>
</reference>
<dbReference type="SMART" id="SM00382">
    <property type="entry name" value="AAA"/>
    <property type="match status" value="1"/>
</dbReference>
<dbReference type="RefSeq" id="WP_188791899.1">
    <property type="nucleotide sequence ID" value="NZ_BMJV01000010.1"/>
</dbReference>
<dbReference type="AlphaFoldDB" id="A0A8J2ZMZ1"/>
<evidence type="ECO:0000259" key="8">
    <source>
        <dbReference type="PROSITE" id="PS50893"/>
    </source>
</evidence>
<dbReference type="GO" id="GO:0005886">
    <property type="term" value="C:plasma membrane"/>
    <property type="evidence" value="ECO:0007669"/>
    <property type="project" value="UniProtKB-SubCell"/>
</dbReference>
<dbReference type="PROSITE" id="PS50893">
    <property type="entry name" value="ABC_TRANSPORTER_2"/>
    <property type="match status" value="1"/>
</dbReference>
<reference evidence="9" key="2">
    <citation type="submission" date="2020-09" db="EMBL/GenBank/DDBJ databases">
        <authorList>
            <person name="Sun Q."/>
            <person name="Zhou Y."/>
        </authorList>
    </citation>
    <scope>NUCLEOTIDE SEQUENCE</scope>
    <source>
        <strain evidence="9">CGMCC 1.15762</strain>
    </source>
</reference>
<sequence>MTRILPLVAEAVVSRRGPRVLVGPVDLSIDGPGITVVIGPNGAGKTSLLSLLHGTARLASGKIRWACPIEDARHEQAFVFQRPVMLRRSVIDNIAYPLLIRGVPKRDAMDRAHEAAKRVGLGALTRRFAPRLSGGEQQKLALARALIAKPQVLFLDEPCASLDGRAMREIEDILQIARTEGTRLILSTHDMGQARRLADDVLFLLHGKLHDGGPADTFFPSPATPQARAFLEGDIVE</sequence>
<evidence type="ECO:0000313" key="9">
    <source>
        <dbReference type="EMBL" id="GGG84540.1"/>
    </source>
</evidence>
<dbReference type="Proteomes" id="UP000617145">
    <property type="component" value="Unassembled WGS sequence"/>
</dbReference>
<keyword evidence="10" id="KW-1185">Reference proteome</keyword>
<evidence type="ECO:0000256" key="6">
    <source>
        <dbReference type="ARBA" id="ARBA00022840"/>
    </source>
</evidence>
<comment type="similarity">
    <text evidence="2">Belongs to the ABC transporter superfamily.</text>
</comment>
<evidence type="ECO:0000256" key="2">
    <source>
        <dbReference type="ARBA" id="ARBA00005417"/>
    </source>
</evidence>
<organism evidence="9 10">
    <name type="scientific">Salipiger pallidus</name>
    <dbReference type="NCBI Taxonomy" id="1775170"/>
    <lineage>
        <taxon>Bacteria</taxon>
        <taxon>Pseudomonadati</taxon>
        <taxon>Pseudomonadota</taxon>
        <taxon>Alphaproteobacteria</taxon>
        <taxon>Rhodobacterales</taxon>
        <taxon>Roseobacteraceae</taxon>
        <taxon>Salipiger</taxon>
    </lineage>
</organism>
<dbReference type="SUPFAM" id="SSF52540">
    <property type="entry name" value="P-loop containing nucleoside triphosphate hydrolases"/>
    <property type="match status" value="1"/>
</dbReference>
<comment type="subcellular location">
    <subcellularLocation>
        <location evidence="1">Cell membrane</location>
        <topology evidence="1">Peripheral membrane protein</topology>
    </subcellularLocation>
</comment>
<keyword evidence="6 9" id="KW-0067">ATP-binding</keyword>
<dbReference type="Gene3D" id="3.40.50.300">
    <property type="entry name" value="P-loop containing nucleotide triphosphate hydrolases"/>
    <property type="match status" value="1"/>
</dbReference>
<dbReference type="PANTHER" id="PTHR43166">
    <property type="entry name" value="AMINO ACID IMPORT ATP-BINDING PROTEIN"/>
    <property type="match status" value="1"/>
</dbReference>
<dbReference type="InterPro" id="IPR017871">
    <property type="entry name" value="ABC_transporter-like_CS"/>
</dbReference>
<dbReference type="InterPro" id="IPR027417">
    <property type="entry name" value="P-loop_NTPase"/>
</dbReference>
<proteinExistence type="inferred from homology"/>
<evidence type="ECO:0000256" key="5">
    <source>
        <dbReference type="ARBA" id="ARBA00022741"/>
    </source>
</evidence>
<feature type="domain" description="ABC transporter" evidence="8">
    <location>
        <begin position="7"/>
        <end position="231"/>
    </location>
</feature>
<dbReference type="EMBL" id="BMJV01000010">
    <property type="protein sequence ID" value="GGG84540.1"/>
    <property type="molecule type" value="Genomic_DNA"/>
</dbReference>
<keyword evidence="4" id="KW-1003">Cell membrane</keyword>
<evidence type="ECO:0000256" key="3">
    <source>
        <dbReference type="ARBA" id="ARBA00022448"/>
    </source>
</evidence>
<dbReference type="InterPro" id="IPR003439">
    <property type="entry name" value="ABC_transporter-like_ATP-bd"/>
</dbReference>
<keyword evidence="3" id="KW-0813">Transport</keyword>
<evidence type="ECO:0000256" key="1">
    <source>
        <dbReference type="ARBA" id="ARBA00004202"/>
    </source>
</evidence>
<comment type="caution">
    <text evidence="9">The sequence shown here is derived from an EMBL/GenBank/DDBJ whole genome shotgun (WGS) entry which is preliminary data.</text>
</comment>
<keyword evidence="5" id="KW-0547">Nucleotide-binding</keyword>